<sequence length="141" mass="12867">MNGRLVALGVLLGLGGLALVLAAGIGLLAGDLAALPVLVLGAGLALFGAVVVRAGARAPRAAAVRRGGALGTIPGPAGDIGTDYRNRDYGDSGGSGGWSSGGDSGGSSGGDSGGGWFSGGGDSGGGWSSGGGDSGGGGGGW</sequence>
<dbReference type="Proteomes" id="UP000783871">
    <property type="component" value="Unassembled WGS sequence"/>
</dbReference>
<feature type="transmembrane region" description="Helical" evidence="2">
    <location>
        <begin position="32"/>
        <end position="56"/>
    </location>
</feature>
<keyword evidence="2" id="KW-1133">Transmembrane helix</keyword>
<keyword evidence="2" id="KW-0812">Transmembrane</keyword>
<organism evidence="3 4">
    <name type="scientific">Micromonospora thermarum</name>
    <dbReference type="NCBI Taxonomy" id="2720024"/>
    <lineage>
        <taxon>Bacteria</taxon>
        <taxon>Bacillati</taxon>
        <taxon>Actinomycetota</taxon>
        <taxon>Actinomycetes</taxon>
        <taxon>Micromonosporales</taxon>
        <taxon>Micromonosporaceae</taxon>
        <taxon>Micromonospora</taxon>
    </lineage>
</organism>
<reference evidence="3 4" key="1">
    <citation type="submission" date="2020-03" db="EMBL/GenBank/DDBJ databases">
        <title>WGS of actinomycetes isolated from Thailand.</title>
        <authorList>
            <person name="Thawai C."/>
        </authorList>
    </citation>
    <scope>NUCLEOTIDE SEQUENCE [LARGE SCALE GENOMIC DNA]</scope>
    <source>
        <strain evidence="3 4">HSS6-12</strain>
    </source>
</reference>
<evidence type="ECO:0000256" key="2">
    <source>
        <dbReference type="SAM" id="Phobius"/>
    </source>
</evidence>
<comment type="caution">
    <text evidence="3">The sequence shown here is derived from an EMBL/GenBank/DDBJ whole genome shotgun (WGS) entry which is preliminary data.</text>
</comment>
<evidence type="ECO:0000313" key="3">
    <source>
        <dbReference type="EMBL" id="NJP32942.1"/>
    </source>
</evidence>
<keyword evidence="2" id="KW-0472">Membrane</keyword>
<evidence type="ECO:0000313" key="4">
    <source>
        <dbReference type="Proteomes" id="UP000783871"/>
    </source>
</evidence>
<name>A0ABX0Z563_9ACTN</name>
<evidence type="ECO:0000256" key="1">
    <source>
        <dbReference type="SAM" id="MobiDB-lite"/>
    </source>
</evidence>
<gene>
    <name evidence="3" type="ORF">HCJ94_13320</name>
</gene>
<accession>A0ABX0Z563</accession>
<feature type="region of interest" description="Disordered" evidence="1">
    <location>
        <begin position="68"/>
        <end position="141"/>
    </location>
</feature>
<dbReference type="RefSeq" id="WP_168001238.1">
    <property type="nucleotide sequence ID" value="NZ_JAATEO010000012.1"/>
</dbReference>
<feature type="compositionally biased region" description="Gly residues" evidence="1">
    <location>
        <begin position="91"/>
        <end position="141"/>
    </location>
</feature>
<protein>
    <submittedName>
        <fullName evidence="3">Uncharacterized protein</fullName>
    </submittedName>
</protein>
<proteinExistence type="predicted"/>
<keyword evidence="4" id="KW-1185">Reference proteome</keyword>
<dbReference type="EMBL" id="JAATEO010000012">
    <property type="protein sequence ID" value="NJP32942.1"/>
    <property type="molecule type" value="Genomic_DNA"/>
</dbReference>